<sequence>MKTKLSLLFMAGGLFFITLAASKLYTTSKVQTDTLLKATEHVASTQPLHKVDRTVIVENHDILGVLNLPSIGSTLPIVAGVSDDDLEKGVGHYTGTALPDQNDQVVLSGHRDTVFKRLGELKIGDEITVQMNYGTFTYVIEETFIVEADDRTVIKSTAPNEVLTITTCYPFNFVGNAPQRYIVNAKRKE</sequence>
<feature type="signal peptide" evidence="2">
    <location>
        <begin position="1"/>
        <end position="20"/>
    </location>
</feature>
<organism evidence="3 4">
    <name type="scientific">Litchfieldia luteola</name>
    <dbReference type="NCBI Taxonomy" id="682179"/>
    <lineage>
        <taxon>Bacteria</taxon>
        <taxon>Bacillati</taxon>
        <taxon>Bacillota</taxon>
        <taxon>Bacilli</taxon>
        <taxon>Bacillales</taxon>
        <taxon>Bacillaceae</taxon>
        <taxon>Litchfieldia</taxon>
    </lineage>
</organism>
<keyword evidence="2" id="KW-0732">Signal</keyword>
<dbReference type="RefSeq" id="WP_193534612.1">
    <property type="nucleotide sequence ID" value="NZ_JADCLJ010000007.1"/>
</dbReference>
<dbReference type="EMBL" id="JADCLJ010000007">
    <property type="protein sequence ID" value="MBE4907137.1"/>
    <property type="molecule type" value="Genomic_DNA"/>
</dbReference>
<dbReference type="InterPro" id="IPR041999">
    <property type="entry name" value="Sortase_D_1"/>
</dbReference>
<dbReference type="InterPro" id="IPR053525">
    <property type="entry name" value="Sortase_D"/>
</dbReference>
<keyword evidence="4" id="KW-1185">Reference proteome</keyword>
<proteinExistence type="predicted"/>
<dbReference type="CDD" id="cd05828">
    <property type="entry name" value="Sortase_D_1"/>
    <property type="match status" value="1"/>
</dbReference>
<evidence type="ECO:0000256" key="2">
    <source>
        <dbReference type="SAM" id="SignalP"/>
    </source>
</evidence>
<dbReference type="SUPFAM" id="SSF63817">
    <property type="entry name" value="Sortase"/>
    <property type="match status" value="1"/>
</dbReference>
<evidence type="ECO:0000313" key="4">
    <source>
        <dbReference type="Proteomes" id="UP001516662"/>
    </source>
</evidence>
<dbReference type="InterPro" id="IPR005754">
    <property type="entry name" value="Sortase"/>
</dbReference>
<evidence type="ECO:0000313" key="3">
    <source>
        <dbReference type="EMBL" id="MBE4907137.1"/>
    </source>
</evidence>
<gene>
    <name evidence="3" type="ORF">IMZ08_03570</name>
</gene>
<dbReference type="Gene3D" id="2.40.260.10">
    <property type="entry name" value="Sortase"/>
    <property type="match status" value="1"/>
</dbReference>
<protein>
    <submittedName>
        <fullName evidence="3">Class D sortase</fullName>
    </submittedName>
</protein>
<evidence type="ECO:0000256" key="1">
    <source>
        <dbReference type="ARBA" id="ARBA00022801"/>
    </source>
</evidence>
<dbReference type="NCBIfam" id="TIGR01076">
    <property type="entry name" value="sortase_fam"/>
    <property type="match status" value="1"/>
</dbReference>
<dbReference type="InterPro" id="IPR023365">
    <property type="entry name" value="Sortase_dom-sf"/>
</dbReference>
<reference evidence="3 4" key="1">
    <citation type="submission" date="2020-10" db="EMBL/GenBank/DDBJ databases">
        <title>Bacillus sp. HD4P25, an endophyte from a halophyte.</title>
        <authorList>
            <person name="Sun J.-Q."/>
        </authorList>
    </citation>
    <scope>NUCLEOTIDE SEQUENCE [LARGE SCALE GENOMIC DNA]</scope>
    <source>
        <strain evidence="3 4">YIM 93174</strain>
    </source>
</reference>
<name>A0ABR9QF69_9BACI</name>
<dbReference type="Pfam" id="PF04203">
    <property type="entry name" value="Sortase"/>
    <property type="match status" value="1"/>
</dbReference>
<accession>A0ABR9QF69</accession>
<dbReference type="Proteomes" id="UP001516662">
    <property type="component" value="Unassembled WGS sequence"/>
</dbReference>
<keyword evidence="1" id="KW-0378">Hydrolase</keyword>
<comment type="caution">
    <text evidence="3">The sequence shown here is derived from an EMBL/GenBank/DDBJ whole genome shotgun (WGS) entry which is preliminary data.</text>
</comment>
<dbReference type="NCBIfam" id="NF033746">
    <property type="entry name" value="class_D_sortase"/>
    <property type="match status" value="1"/>
</dbReference>
<feature type="chain" id="PRO_5045911961" evidence="2">
    <location>
        <begin position="21"/>
        <end position="189"/>
    </location>
</feature>